<gene>
    <name evidence="2" type="ORF">SAMN05421867_106179</name>
</gene>
<dbReference type="Pfam" id="PF13560">
    <property type="entry name" value="HTH_31"/>
    <property type="match status" value="1"/>
</dbReference>
<dbReference type="GO" id="GO:0003677">
    <property type="term" value="F:DNA binding"/>
    <property type="evidence" value="ECO:0007669"/>
    <property type="project" value="InterPro"/>
</dbReference>
<dbReference type="InterPro" id="IPR010982">
    <property type="entry name" value="Lambda_DNA-bd_dom_sf"/>
</dbReference>
<dbReference type="AlphaFoldDB" id="A0A1I0Y4P9"/>
<keyword evidence="3" id="KW-1185">Reference proteome</keyword>
<dbReference type="SMART" id="SM00530">
    <property type="entry name" value="HTH_XRE"/>
    <property type="match status" value="1"/>
</dbReference>
<dbReference type="EMBL" id="FOKA01000006">
    <property type="protein sequence ID" value="SFB08271.1"/>
    <property type="molecule type" value="Genomic_DNA"/>
</dbReference>
<dbReference type="CDD" id="cd00093">
    <property type="entry name" value="HTH_XRE"/>
    <property type="match status" value="1"/>
</dbReference>
<feature type="domain" description="HTH cro/C1-type" evidence="1">
    <location>
        <begin position="32"/>
        <end position="83"/>
    </location>
</feature>
<dbReference type="PANTHER" id="PTHR35010">
    <property type="entry name" value="BLL4672 PROTEIN-RELATED"/>
    <property type="match status" value="1"/>
</dbReference>
<evidence type="ECO:0000313" key="2">
    <source>
        <dbReference type="EMBL" id="SFB08271.1"/>
    </source>
</evidence>
<dbReference type="InterPro" id="IPR041413">
    <property type="entry name" value="MLTR_LBD"/>
</dbReference>
<evidence type="ECO:0000313" key="3">
    <source>
        <dbReference type="Proteomes" id="UP000199012"/>
    </source>
</evidence>
<accession>A0A1I0Y4P9</accession>
<name>A0A1I0Y4P9_9CELL</name>
<dbReference type="InterPro" id="IPR001387">
    <property type="entry name" value="Cro/C1-type_HTH"/>
</dbReference>
<dbReference type="PROSITE" id="PS50943">
    <property type="entry name" value="HTH_CROC1"/>
    <property type="match status" value="1"/>
</dbReference>
<dbReference type="STRING" id="988821.SAMN05421867_106179"/>
<dbReference type="Proteomes" id="UP000199012">
    <property type="component" value="Unassembled WGS sequence"/>
</dbReference>
<reference evidence="2 3" key="1">
    <citation type="submission" date="2016-10" db="EMBL/GenBank/DDBJ databases">
        <authorList>
            <person name="de Groot N.N."/>
        </authorList>
    </citation>
    <scope>NUCLEOTIDE SEQUENCE [LARGE SCALE GENOMIC DNA]</scope>
    <source>
        <strain evidence="2 3">CGMCC 4.6945</strain>
    </source>
</reference>
<proteinExistence type="predicted"/>
<dbReference type="RefSeq" id="WP_239078923.1">
    <property type="nucleotide sequence ID" value="NZ_BONM01000021.1"/>
</dbReference>
<dbReference type="SUPFAM" id="SSF47413">
    <property type="entry name" value="lambda repressor-like DNA-binding domains"/>
    <property type="match status" value="1"/>
</dbReference>
<dbReference type="Pfam" id="PF17765">
    <property type="entry name" value="MLTR_LBD"/>
    <property type="match status" value="1"/>
</dbReference>
<dbReference type="Gene3D" id="3.30.450.180">
    <property type="match status" value="1"/>
</dbReference>
<evidence type="ECO:0000259" key="1">
    <source>
        <dbReference type="PROSITE" id="PS50943"/>
    </source>
</evidence>
<dbReference type="PANTHER" id="PTHR35010:SF2">
    <property type="entry name" value="BLL4672 PROTEIN"/>
    <property type="match status" value="1"/>
</dbReference>
<sequence length="295" mass="31378">MTDTVTETLGTALRRWRDRLDPADVGLPAGRRRARGLRREELAQLAGLSVDYVVRLEQGRASHPSAQVMGALARALQLSDDERDHLHVLAGLLPPRPTTVSTHLPPGIVRLVHRLTELPLAVFSASWDLVTWTPLWAALLGDPGALPEGERNLVRTWFLGTGPLAVRSSVGEPGSDPDVEHIAAFEAALVADLRVAAGRYPDDRALRALVAELHAGSPRFARLWDSGATGEHQSASKTVHHPVVGPIALDCDVLTVPGSDLKVVVHSAPASSSAAQALELLRVTGGLPVRAATGV</sequence>
<dbReference type="Gene3D" id="1.10.260.40">
    <property type="entry name" value="lambda repressor-like DNA-binding domains"/>
    <property type="match status" value="1"/>
</dbReference>
<protein>
    <submittedName>
        <fullName evidence="2">Helix-turn-helix domain-containing protein</fullName>
    </submittedName>
</protein>
<organism evidence="2 3">
    <name type="scientific">Cellulomonas marina</name>
    <dbReference type="NCBI Taxonomy" id="988821"/>
    <lineage>
        <taxon>Bacteria</taxon>
        <taxon>Bacillati</taxon>
        <taxon>Actinomycetota</taxon>
        <taxon>Actinomycetes</taxon>
        <taxon>Micrococcales</taxon>
        <taxon>Cellulomonadaceae</taxon>
        <taxon>Cellulomonas</taxon>
    </lineage>
</organism>